<dbReference type="SUPFAM" id="SSF49764">
    <property type="entry name" value="HSP20-like chaperones"/>
    <property type="match status" value="1"/>
</dbReference>
<proteinExistence type="predicted"/>
<evidence type="ECO:0000259" key="1">
    <source>
        <dbReference type="PROSITE" id="PS51203"/>
    </source>
</evidence>
<dbReference type="PANTHER" id="PTHR19959">
    <property type="entry name" value="KINESIN LIGHT CHAIN"/>
    <property type="match status" value="1"/>
</dbReference>
<dbReference type="AlphaFoldDB" id="A0A8H8CPR8"/>
<dbReference type="InterPro" id="IPR007052">
    <property type="entry name" value="CS_dom"/>
</dbReference>
<dbReference type="Pfam" id="PF12770">
    <property type="entry name" value="CHAT"/>
    <property type="match status" value="1"/>
</dbReference>
<dbReference type="InterPro" id="IPR008978">
    <property type="entry name" value="HSP20-like_chaperone"/>
</dbReference>
<feature type="domain" description="CS" evidence="1">
    <location>
        <begin position="4"/>
        <end position="106"/>
    </location>
</feature>
<evidence type="ECO:0000313" key="2">
    <source>
        <dbReference type="EMBL" id="KAG5173271.1"/>
    </source>
</evidence>
<dbReference type="EMBL" id="JAFIQS010000002">
    <property type="protein sequence ID" value="KAG5173271.1"/>
    <property type="molecule type" value="Genomic_DNA"/>
</dbReference>
<dbReference type="PROSITE" id="PS51203">
    <property type="entry name" value="CS"/>
    <property type="match status" value="1"/>
</dbReference>
<reference evidence="2" key="1">
    <citation type="submission" date="2021-02" db="EMBL/GenBank/DDBJ databases">
        <title>Psilocybe cubensis genome.</title>
        <authorList>
            <person name="Mckernan K.J."/>
            <person name="Crawford S."/>
            <person name="Trippe A."/>
            <person name="Kane L.T."/>
            <person name="Mclaughlin S."/>
        </authorList>
    </citation>
    <scope>NUCLEOTIDE SEQUENCE [LARGE SCALE GENOMIC DNA]</scope>
    <source>
        <strain evidence="2">MGC-MH-2018</strain>
    </source>
</reference>
<organism evidence="2">
    <name type="scientific">Psilocybe cubensis</name>
    <name type="common">Psychedelic mushroom</name>
    <name type="synonym">Stropharia cubensis</name>
    <dbReference type="NCBI Taxonomy" id="181762"/>
    <lineage>
        <taxon>Eukaryota</taxon>
        <taxon>Fungi</taxon>
        <taxon>Dikarya</taxon>
        <taxon>Basidiomycota</taxon>
        <taxon>Agaricomycotina</taxon>
        <taxon>Agaricomycetes</taxon>
        <taxon>Agaricomycetidae</taxon>
        <taxon>Agaricales</taxon>
        <taxon>Agaricineae</taxon>
        <taxon>Strophariaceae</taxon>
        <taxon>Psilocybe</taxon>
    </lineage>
</organism>
<accession>A0A8H8CPR8</accession>
<gene>
    <name evidence="2" type="ORF">JR316_002781</name>
</gene>
<name>A0A8H8CPR8_PSICU</name>
<dbReference type="InterPro" id="IPR011990">
    <property type="entry name" value="TPR-like_helical_dom_sf"/>
</dbReference>
<sequence>MAGVRVPSVLWAQGGHSTASGNGFIYLTVDLPGIIHSTLDYKVTKTSMFLTVDAMKSNDLSRYGFQIQFHGEVAPNGISVELKTRQSITFIIFKGGTTTHYWPQLSKDLLEYVKPDIVRWAWQDQPPDVDSGRLRCLTSVERLKSLGRALTERCQQSGNLQDIEWATLVLKVAAEFGTFPLIDRWLWFRKLAEVATLRFNQTGDIHHENSAIYYLNQALQCTPSGHVDLFSHLGTLGKLYLNRYIRGGNILDNETAISYLRQAVYPTVFSGDDLTPLNTAVDSFSKSVLNMNLVPVPSKYAGMLDDLANAYSYRFAHGAHISDIKSAIFYHQKAVYLTPSSCPDYPTLLKNLGTSYLRCFERTGNLTDVDFALHYHQRALNSNPDDPASLALFHLSLGNSYARRFERSGDMADINHGISHHEMALKIAPASHFCKADSLVGLGNSALRRFQKTGQRTDIESAITHHLKALEATPTGHADLPGRLSNLGNSYLYAYQQSGDPTDISSAILYHRRALEATPAGHMDRPVFLANIASSYSCRFSFTNDLSDIGHAISYQENVVGSTPADHVNLPEYLKNFGDFNVHRFKKTRSLADIRSAIAHYSRGARAMGLPATRLDCAKGAALISQVFDPSSSIPHYELLVRLLSEVAGIEQTIHHRHVNLHKYSNLLQCGVAAALNVSRFDTAVEWLEHGRCLVWNQIDELRTSVDRLRETNPSLADRFTKSAHLLEHLGVRSSIGPSLHETLEDGARSHDTTLLHSRTAAEYNAVLEVIRQMAGFEDFLQPCKIAKLLSTLPRDGPVILFNINGDRCDAMALLHGVNAPIHIPLKDFSQDKAKALYETLQVDALKNRSTGSENRGAAVSLDSSIRLILEVLWFNVVKPIFDVLAYTIPPKRSDRPRLWWCPSGPLSFLPLHAAGVYGPKEQISVADFVISSYTPTVRSLTEKFEKSSSGRCAKTSVLLVSQQWTPGLPSIPSTKTETQAIKSLLEKSGINTLLLENADATRDRVKNELDAHGWVHFACHGIQDPNNALSSGLCLHDGRLELLETMQKHTQNKRVAFLAACQTGTGDSKLSEEVVHIAAGMLATGYHGVVGTMWNISDKHGPLFAEEFYRYLLGRMGSNGLDGNLAAYALDHATSVVRQNLGNSELGLLKWVPYVHFGY</sequence>
<dbReference type="OrthoDB" id="9991317at2759"/>
<comment type="caution">
    <text evidence="2">The sequence shown here is derived from an EMBL/GenBank/DDBJ whole genome shotgun (WGS) entry which is preliminary data.</text>
</comment>
<dbReference type="Gene3D" id="2.60.40.790">
    <property type="match status" value="1"/>
</dbReference>
<dbReference type="InterPro" id="IPR024983">
    <property type="entry name" value="CHAT_dom"/>
</dbReference>
<protein>
    <recommendedName>
        <fullName evidence="1">CS domain-containing protein</fullName>
    </recommendedName>
</protein>
<dbReference type="Gene3D" id="1.25.40.10">
    <property type="entry name" value="Tetratricopeptide repeat domain"/>
    <property type="match status" value="2"/>
</dbReference>
<dbReference type="SUPFAM" id="SSF81901">
    <property type="entry name" value="HCP-like"/>
    <property type="match status" value="1"/>
</dbReference>
<dbReference type="PANTHER" id="PTHR19959:SF119">
    <property type="entry name" value="FUNGAL LIPASE-LIKE DOMAIN-CONTAINING PROTEIN"/>
    <property type="match status" value="1"/>
</dbReference>